<feature type="region of interest" description="Disordered" evidence="6">
    <location>
        <begin position="217"/>
        <end position="279"/>
    </location>
</feature>
<dbReference type="InterPro" id="IPR008936">
    <property type="entry name" value="Rho_GTPase_activation_prot"/>
</dbReference>
<dbReference type="Gene3D" id="2.10.110.10">
    <property type="entry name" value="Cysteine Rich Protein"/>
    <property type="match status" value="2"/>
</dbReference>
<evidence type="ECO:0000256" key="4">
    <source>
        <dbReference type="PROSITE-ProRule" id="PRU00125"/>
    </source>
</evidence>
<dbReference type="GO" id="GO:0046872">
    <property type="term" value="F:metal ion binding"/>
    <property type="evidence" value="ECO:0007669"/>
    <property type="project" value="UniProtKB-KW"/>
</dbReference>
<evidence type="ECO:0000259" key="7">
    <source>
        <dbReference type="PROSITE" id="PS50023"/>
    </source>
</evidence>
<feature type="domain" description="Rho-GAP" evidence="8">
    <location>
        <begin position="956"/>
        <end position="1165"/>
    </location>
</feature>
<evidence type="ECO:0000313" key="10">
    <source>
        <dbReference type="Proteomes" id="UP000644660"/>
    </source>
</evidence>
<dbReference type="GeneID" id="64856716"/>
<sequence length="1165" mass="131325">MSSKFTSLQQQQPQPEYTCIKCNKQIQSGNFYTINDFHYHNDCFHCFKCQKSLAPHGTADNNDKLLVLENGTLICSDCSDSCKRCGKKIYDLAIILSNNEAYCPECFRCTKCDKEISDLKYAKTKNGIFCVDCHQVLLQKRRLHKEKLLNKQKNNDDTSNQDNIAVPIRSPSRNRNRDNPIYSKIPNTLPKLIPKNTSSSSSSISLLSSMVSNQSIASHRTTNSTTDASFLKEPTGLKRPPTLVKDPTFSTMKDVSSTYDDAESRPSTEHLDLENRGSHARNVSIDDMLNATLDHDEEFKDSDENIDDNEEEEEEDDDEGEHDATDRSFMHYTPVKHNMESIFSENSLIDTYDHESMSRTPEPIGIIPQVLPELPTSIMPDIDHRDMLNTPKLLATPSSKNATSSIPLNSPMAIDSRQPGQAKGLALDLPMFSFEDKDLYRKRSQSSNGNTGNGAPHHKESLQNVFSGDHNEDSYNNHNVDNDDDDDKIIQIRQDNNVTSNSAPQSSHKNKKLNRSFSLRNNKFFNGFRNKSSESPKNIPVSPNNNSGNMQGAVDTHSGWGVTNNNTSKIVSKEKPRNSFKGNSDTLIYHRHNNDTDTYNTSNGPISISSPIKVVDIGSGSRHARAQSTTSQSSQTASNIAMFRTPPLDNTAIFKRGGASSTTSTDHSRSKSYDASTRPQHTISKEIPELPNTPSTDPIHESNGNMSLQSTNGMDSNKIAAHHRSISWQTALHLGHKGINETDENVDPEELPLQTRTSLSNKRPSSRGELLNYEIKLRNAKLELKSIENSKQQLLIEIESLEQYKKNLVQDINQAKKVDLIENSGDQRMNSLDNGLPSTIRSGHSRTGSVTNDMNVSSISTPMTYTASSPQSTSKQKFWKIFGKESNGNHQRNKTTTPLNFSNSSGNLQDSIGSATFNSFKTNSTNSNNGNDMTLMNSNQMNISPNRSNISGLQEIVLTDLCRYEDTAVPHLITTCIDYIESRDELLQIEGIYRKSGSQVQIENIEKELYTNNNINYKFPNDIDINVVTNILKRFLRNLKNPVITFELYDPLIQFVKDNEMIQKLSFNDNQLKNHDPQLIKYINGRLQSLLFQQMPREHLNLLQILVTHVNKIANWKEENLMSLHNLSLVFAPSLIHDLNFEKDIVDMKERNYLIEYLFTYKIIV</sequence>
<feature type="compositionally biased region" description="Polar residues" evidence="6">
    <location>
        <begin position="217"/>
        <end position="228"/>
    </location>
</feature>
<accession>A0A8H2VDU7</accession>
<dbReference type="Gene3D" id="1.10.555.10">
    <property type="entry name" value="Rho GTPase activation protein"/>
    <property type="match status" value="1"/>
</dbReference>
<dbReference type="Pfam" id="PF00412">
    <property type="entry name" value="LIM"/>
    <property type="match status" value="2"/>
</dbReference>
<keyword evidence="3 4" id="KW-0862">Zinc</keyword>
<feature type="region of interest" description="Disordered" evidence="6">
    <location>
        <begin position="441"/>
        <end position="545"/>
    </location>
</feature>
<name>A0A8H2VDU7_9SACH</name>
<dbReference type="EMBL" id="CAEFZW010000003">
    <property type="protein sequence ID" value="CAB4253745.1"/>
    <property type="molecule type" value="Genomic_DNA"/>
</dbReference>
<feature type="region of interest" description="Disordered" evidence="6">
    <location>
        <begin position="834"/>
        <end position="855"/>
    </location>
</feature>
<feature type="compositionally biased region" description="Polar residues" evidence="6">
    <location>
        <begin position="248"/>
        <end position="259"/>
    </location>
</feature>
<evidence type="ECO:0000256" key="5">
    <source>
        <dbReference type="SAM" id="Coils"/>
    </source>
</evidence>
<feature type="compositionally biased region" description="Polar residues" evidence="6">
    <location>
        <begin position="533"/>
        <end position="545"/>
    </location>
</feature>
<dbReference type="CDD" id="cd09395">
    <property type="entry name" value="LIM2_Rga"/>
    <property type="match status" value="1"/>
</dbReference>
<dbReference type="PANTHER" id="PTHR23176">
    <property type="entry name" value="RHO/RAC/CDC GTPASE-ACTIVATING PROTEIN"/>
    <property type="match status" value="1"/>
</dbReference>
<evidence type="ECO:0000256" key="2">
    <source>
        <dbReference type="ARBA" id="ARBA00022723"/>
    </source>
</evidence>
<dbReference type="GO" id="GO:0005938">
    <property type="term" value="C:cell cortex"/>
    <property type="evidence" value="ECO:0007669"/>
    <property type="project" value="UniProtKB-ARBA"/>
</dbReference>
<evidence type="ECO:0000256" key="3">
    <source>
        <dbReference type="ARBA" id="ARBA00022833"/>
    </source>
</evidence>
<organism evidence="9 10">
    <name type="scientific">Maudiozyma barnettii</name>
    <dbReference type="NCBI Taxonomy" id="61262"/>
    <lineage>
        <taxon>Eukaryota</taxon>
        <taxon>Fungi</taxon>
        <taxon>Dikarya</taxon>
        <taxon>Ascomycota</taxon>
        <taxon>Saccharomycotina</taxon>
        <taxon>Saccharomycetes</taxon>
        <taxon>Saccharomycetales</taxon>
        <taxon>Saccharomycetaceae</taxon>
        <taxon>Maudiozyma</taxon>
    </lineage>
</organism>
<feature type="compositionally biased region" description="Acidic residues" evidence="6">
    <location>
        <begin position="299"/>
        <end position="321"/>
    </location>
</feature>
<feature type="compositionally biased region" description="Polar residues" evidence="6">
    <location>
        <begin position="498"/>
        <end position="507"/>
    </location>
</feature>
<evidence type="ECO:0000256" key="1">
    <source>
        <dbReference type="ARBA" id="ARBA00022468"/>
    </source>
</evidence>
<dbReference type="SMART" id="SM00132">
    <property type="entry name" value="LIM"/>
    <property type="match status" value="2"/>
</dbReference>
<evidence type="ECO:0000313" key="9">
    <source>
        <dbReference type="EMBL" id="CAB4253745.1"/>
    </source>
</evidence>
<dbReference type="SUPFAM" id="SSF48350">
    <property type="entry name" value="GTPase activation domain, GAP"/>
    <property type="match status" value="1"/>
</dbReference>
<dbReference type="InterPro" id="IPR001781">
    <property type="entry name" value="Znf_LIM"/>
</dbReference>
<dbReference type="PANTHER" id="PTHR23176:SF121">
    <property type="entry name" value="RHO-TYPE GTPASE-ACTIVATING PROTEIN 1-RELATED"/>
    <property type="match status" value="1"/>
</dbReference>
<feature type="compositionally biased region" description="Polar residues" evidence="6">
    <location>
        <begin position="673"/>
        <end position="682"/>
    </location>
</feature>
<feature type="domain" description="LIM zinc-binding" evidence="7">
    <location>
        <begin position="80"/>
        <end position="140"/>
    </location>
</feature>
<dbReference type="CDD" id="cd00159">
    <property type="entry name" value="RhoGAP"/>
    <property type="match status" value="1"/>
</dbReference>
<keyword evidence="2 4" id="KW-0479">Metal-binding</keyword>
<feature type="compositionally biased region" description="Low complexity" evidence="6">
    <location>
        <begin position="520"/>
        <end position="530"/>
    </location>
</feature>
<dbReference type="SMART" id="SM00324">
    <property type="entry name" value="RhoGAP"/>
    <property type="match status" value="1"/>
</dbReference>
<keyword evidence="4" id="KW-0440">LIM domain</keyword>
<dbReference type="RefSeq" id="XP_041405590.1">
    <property type="nucleotide sequence ID" value="XM_041549656.1"/>
</dbReference>
<feature type="compositionally biased region" description="Polar residues" evidence="6">
    <location>
        <begin position="396"/>
        <end position="408"/>
    </location>
</feature>
<feature type="compositionally biased region" description="Basic and acidic residues" evidence="6">
    <location>
        <begin position="262"/>
        <end position="277"/>
    </location>
</feature>
<feature type="domain" description="LIM zinc-binding" evidence="7">
    <location>
        <begin position="17"/>
        <end position="77"/>
    </location>
</feature>
<dbReference type="PROSITE" id="PS50238">
    <property type="entry name" value="RHOGAP"/>
    <property type="match status" value="1"/>
</dbReference>
<comment type="caution">
    <text evidence="9">The sequence shown here is derived from an EMBL/GenBank/DDBJ whole genome shotgun (WGS) entry which is preliminary data.</text>
</comment>
<evidence type="ECO:0000256" key="6">
    <source>
        <dbReference type="SAM" id="MobiDB-lite"/>
    </source>
</evidence>
<dbReference type="Proteomes" id="UP000644660">
    <property type="component" value="Unassembled WGS sequence"/>
</dbReference>
<dbReference type="PROSITE" id="PS50023">
    <property type="entry name" value="LIM_DOMAIN_2"/>
    <property type="match status" value="2"/>
</dbReference>
<gene>
    <name evidence="9" type="ORF">KABA2_03S04400</name>
</gene>
<dbReference type="GO" id="GO:0007165">
    <property type="term" value="P:signal transduction"/>
    <property type="evidence" value="ECO:0007669"/>
    <property type="project" value="InterPro"/>
</dbReference>
<feature type="region of interest" description="Disordered" evidence="6">
    <location>
        <begin position="618"/>
        <end position="713"/>
    </location>
</feature>
<dbReference type="Pfam" id="PF00620">
    <property type="entry name" value="RhoGAP"/>
    <property type="match status" value="1"/>
</dbReference>
<keyword evidence="5" id="KW-0175">Coiled coil</keyword>
<dbReference type="GO" id="GO:0007010">
    <property type="term" value="P:cytoskeleton organization"/>
    <property type="evidence" value="ECO:0007669"/>
    <property type="project" value="UniProtKB-ARBA"/>
</dbReference>
<dbReference type="GO" id="GO:0005933">
    <property type="term" value="C:cellular bud"/>
    <property type="evidence" value="ECO:0007669"/>
    <property type="project" value="UniProtKB-ARBA"/>
</dbReference>
<feature type="region of interest" description="Disordered" evidence="6">
    <location>
        <begin position="295"/>
        <end position="326"/>
    </location>
</feature>
<feature type="region of interest" description="Disordered" evidence="6">
    <location>
        <begin position="392"/>
        <end position="420"/>
    </location>
</feature>
<proteinExistence type="predicted"/>
<feature type="compositionally biased region" description="Polar residues" evidence="6">
    <location>
        <begin position="692"/>
        <end position="713"/>
    </location>
</feature>
<dbReference type="AlphaFoldDB" id="A0A8H2VDU7"/>
<feature type="region of interest" description="Disordered" evidence="6">
    <location>
        <begin position="149"/>
        <end position="197"/>
    </location>
</feature>
<evidence type="ECO:0000259" key="8">
    <source>
        <dbReference type="PROSITE" id="PS50238"/>
    </source>
</evidence>
<dbReference type="InterPro" id="IPR050729">
    <property type="entry name" value="Rho-GAP"/>
</dbReference>
<dbReference type="InterPro" id="IPR000198">
    <property type="entry name" value="RhoGAP_dom"/>
</dbReference>
<protein>
    <submittedName>
        <fullName evidence="9">Similar to Saccharomyces cerevisiae YDR379W RGA2 GTPase- activating protein for the polarity-establishment protein Cdc42p</fullName>
    </submittedName>
</protein>
<reference evidence="9 10" key="1">
    <citation type="submission" date="2020-05" db="EMBL/GenBank/DDBJ databases">
        <authorList>
            <person name="Casaregola S."/>
            <person name="Devillers H."/>
            <person name="Grondin C."/>
        </authorList>
    </citation>
    <scope>NUCLEOTIDE SEQUENCE [LARGE SCALE GENOMIC DNA]</scope>
    <source>
        <strain evidence="9 10">CLIB 1767</strain>
    </source>
</reference>
<dbReference type="GO" id="GO:0005096">
    <property type="term" value="F:GTPase activator activity"/>
    <property type="evidence" value="ECO:0007669"/>
    <property type="project" value="UniProtKB-KW"/>
</dbReference>
<dbReference type="PROSITE" id="PS00478">
    <property type="entry name" value="LIM_DOMAIN_1"/>
    <property type="match status" value="1"/>
</dbReference>
<feature type="compositionally biased region" description="Low complexity" evidence="6">
    <location>
        <begin position="626"/>
        <end position="638"/>
    </location>
</feature>
<keyword evidence="10" id="KW-1185">Reference proteome</keyword>
<feature type="coiled-coil region" evidence="5">
    <location>
        <begin position="770"/>
        <end position="818"/>
    </location>
</feature>
<keyword evidence="1" id="KW-0343">GTPase activation</keyword>
<dbReference type="OrthoDB" id="19923at2759"/>